<dbReference type="AlphaFoldDB" id="A0A3Q7JDM5"/>
<sequence>MKLNRLHQFQNFWPTANNSITHSNPLFHEKVCCPNLEVLLIDKANSTSVLCSHQLPVAYFSKLVQLKVYSVVELRNLMSLSVARGILNLRLLQIVACISMEEVITEEEQQGEEIMINEPLFSPVGRVVPLRSAKAEAFLYEYDFPFLRVVWILNCPEMKTFVQ</sequence>
<organism evidence="2">
    <name type="scientific">Solanum lycopersicum</name>
    <name type="common">Tomato</name>
    <name type="synonym">Lycopersicon esculentum</name>
    <dbReference type="NCBI Taxonomy" id="4081"/>
    <lineage>
        <taxon>Eukaryota</taxon>
        <taxon>Viridiplantae</taxon>
        <taxon>Streptophyta</taxon>
        <taxon>Embryophyta</taxon>
        <taxon>Tracheophyta</taxon>
        <taxon>Spermatophyta</taxon>
        <taxon>Magnoliopsida</taxon>
        <taxon>eudicotyledons</taxon>
        <taxon>Gunneridae</taxon>
        <taxon>Pentapetalae</taxon>
        <taxon>asterids</taxon>
        <taxon>lamiids</taxon>
        <taxon>Solanales</taxon>
        <taxon>Solanaceae</taxon>
        <taxon>Solanoideae</taxon>
        <taxon>Solaneae</taxon>
        <taxon>Solanum</taxon>
        <taxon>Solanum subgen. Lycopersicon</taxon>
    </lineage>
</organism>
<reference evidence="2" key="1">
    <citation type="journal article" date="2012" name="Nature">
        <title>The tomato genome sequence provides insights into fleshy fruit evolution.</title>
        <authorList>
            <consortium name="Tomato Genome Consortium"/>
        </authorList>
    </citation>
    <scope>NUCLEOTIDE SEQUENCE [LARGE SCALE GENOMIC DNA]</scope>
    <source>
        <strain evidence="2">cv. Heinz 1706</strain>
    </source>
</reference>
<dbReference type="PaxDb" id="4081-Solyc10g074640.1.1"/>
<name>A0A3Q7JDM5_SOLLC</name>
<evidence type="ECO:0000313" key="2">
    <source>
        <dbReference type="EnsemblPlants" id="Solyc10g074640.2.1"/>
    </source>
</evidence>
<evidence type="ECO:0000259" key="1">
    <source>
        <dbReference type="Pfam" id="PF23247"/>
    </source>
</evidence>
<dbReference type="InterPro" id="IPR057135">
    <property type="entry name" value="At4g27190-like_LRR"/>
</dbReference>
<accession>A0A3Q7JDM5</accession>
<dbReference type="OMA" id="IMINEPL"/>
<reference evidence="2" key="2">
    <citation type="submission" date="2019-01" db="UniProtKB">
        <authorList>
            <consortium name="EnsemblPlants"/>
        </authorList>
    </citation>
    <scope>IDENTIFICATION</scope>
    <source>
        <strain evidence="2">cv. Heinz 1706</strain>
    </source>
</reference>
<dbReference type="InParanoid" id="A0A3Q7JDM5"/>
<feature type="domain" description="Disease resistance protein At4g27190-like leucine-rich repeats" evidence="1">
    <location>
        <begin position="39"/>
        <end position="117"/>
    </location>
</feature>
<evidence type="ECO:0000313" key="3">
    <source>
        <dbReference type="Proteomes" id="UP000004994"/>
    </source>
</evidence>
<proteinExistence type="predicted"/>
<dbReference type="Pfam" id="PF23247">
    <property type="entry name" value="LRR_RPS2"/>
    <property type="match status" value="1"/>
</dbReference>
<dbReference type="Gramene" id="Solyc10g074640.2.1">
    <property type="protein sequence ID" value="Solyc10g074640.2.1"/>
    <property type="gene ID" value="Solyc10g074640.2"/>
</dbReference>
<dbReference type="EnsemblPlants" id="Solyc10g074640.2.1">
    <property type="protein sequence ID" value="Solyc10g074640.2.1"/>
    <property type="gene ID" value="Solyc10g074640.2"/>
</dbReference>
<keyword evidence="3" id="KW-1185">Reference proteome</keyword>
<protein>
    <recommendedName>
        <fullName evidence="1">Disease resistance protein At4g27190-like leucine-rich repeats domain-containing protein</fullName>
    </recommendedName>
</protein>
<dbReference type="Proteomes" id="UP000004994">
    <property type="component" value="Chromosome 10"/>
</dbReference>